<dbReference type="EMBL" id="BAABJP010000058">
    <property type="protein sequence ID" value="GAA5174070.1"/>
    <property type="molecule type" value="Genomic_DNA"/>
</dbReference>
<dbReference type="Gene3D" id="3.40.980.20">
    <property type="entry name" value="Four-carbon acid sugar kinase, nucleotide binding domain"/>
    <property type="match status" value="1"/>
</dbReference>
<keyword evidence="5" id="KW-0067">ATP-binding</keyword>
<dbReference type="Proteomes" id="UP001428817">
    <property type="component" value="Unassembled WGS sequence"/>
</dbReference>
<dbReference type="Pfam" id="PF07005">
    <property type="entry name" value="SBD_N"/>
    <property type="match status" value="1"/>
</dbReference>
<evidence type="ECO:0000256" key="5">
    <source>
        <dbReference type="ARBA" id="ARBA00022840"/>
    </source>
</evidence>
<dbReference type="InterPro" id="IPR042213">
    <property type="entry name" value="NBD_C_sf"/>
</dbReference>
<dbReference type="RefSeq" id="WP_185059923.1">
    <property type="nucleotide sequence ID" value="NZ_BAABJP010000058.1"/>
</dbReference>
<evidence type="ECO:0000259" key="8">
    <source>
        <dbReference type="Pfam" id="PF17042"/>
    </source>
</evidence>
<name>A0ABP9RBJ3_9PSEU</name>
<feature type="domain" description="Four-carbon acid sugar kinase N-terminal" evidence="7">
    <location>
        <begin position="7"/>
        <end position="130"/>
    </location>
</feature>
<protein>
    <submittedName>
        <fullName evidence="9">Four-carbon acid sugar kinase family protein</fullName>
    </submittedName>
</protein>
<evidence type="ECO:0000256" key="4">
    <source>
        <dbReference type="ARBA" id="ARBA00022777"/>
    </source>
</evidence>
<dbReference type="InterPro" id="IPR031475">
    <property type="entry name" value="NBD_C"/>
</dbReference>
<dbReference type="InterPro" id="IPR037051">
    <property type="entry name" value="4-carb_acid_sugar_kinase_N_sf"/>
</dbReference>
<organism evidence="9 10">
    <name type="scientific">Pseudonocardia eucalypti</name>
    <dbReference type="NCBI Taxonomy" id="648755"/>
    <lineage>
        <taxon>Bacteria</taxon>
        <taxon>Bacillati</taxon>
        <taxon>Actinomycetota</taxon>
        <taxon>Actinomycetes</taxon>
        <taxon>Pseudonocardiales</taxon>
        <taxon>Pseudonocardiaceae</taxon>
        <taxon>Pseudonocardia</taxon>
    </lineage>
</organism>
<evidence type="ECO:0000256" key="2">
    <source>
        <dbReference type="ARBA" id="ARBA00022679"/>
    </source>
</evidence>
<keyword evidence="2" id="KW-0808">Transferase</keyword>
<evidence type="ECO:0000256" key="1">
    <source>
        <dbReference type="ARBA" id="ARBA00005715"/>
    </source>
</evidence>
<keyword evidence="6" id="KW-0119">Carbohydrate metabolism</keyword>
<comment type="caution">
    <text evidence="9">The sequence shown here is derived from an EMBL/GenBank/DDBJ whole genome shotgun (WGS) entry which is preliminary data.</text>
</comment>
<dbReference type="GO" id="GO:0016301">
    <property type="term" value="F:kinase activity"/>
    <property type="evidence" value="ECO:0007669"/>
    <property type="project" value="UniProtKB-KW"/>
</dbReference>
<feature type="domain" description="Four-carbon acid sugar kinase nucleotide binding" evidence="8">
    <location>
        <begin position="226"/>
        <end position="393"/>
    </location>
</feature>
<evidence type="ECO:0000256" key="6">
    <source>
        <dbReference type="ARBA" id="ARBA00023277"/>
    </source>
</evidence>
<keyword evidence="4 9" id="KW-0418">Kinase</keyword>
<dbReference type="Pfam" id="PF17042">
    <property type="entry name" value="NBD_C"/>
    <property type="match status" value="1"/>
</dbReference>
<keyword evidence="3" id="KW-0547">Nucleotide-binding</keyword>
<dbReference type="InterPro" id="IPR010737">
    <property type="entry name" value="4-carb_acid_sugar_kinase_N"/>
</dbReference>
<dbReference type="Gene3D" id="3.40.50.10840">
    <property type="entry name" value="Putative sugar-binding, N-terminal domain"/>
    <property type="match status" value="1"/>
</dbReference>
<evidence type="ECO:0000313" key="9">
    <source>
        <dbReference type="EMBL" id="GAA5174070.1"/>
    </source>
</evidence>
<proteinExistence type="inferred from homology"/>
<accession>A0ABP9RBJ3</accession>
<dbReference type="SUPFAM" id="SSF142764">
    <property type="entry name" value="YgbK-like"/>
    <property type="match status" value="1"/>
</dbReference>
<reference evidence="10" key="1">
    <citation type="journal article" date="2019" name="Int. J. Syst. Evol. Microbiol.">
        <title>The Global Catalogue of Microorganisms (GCM) 10K type strain sequencing project: providing services to taxonomists for standard genome sequencing and annotation.</title>
        <authorList>
            <consortium name="The Broad Institute Genomics Platform"/>
            <consortium name="The Broad Institute Genome Sequencing Center for Infectious Disease"/>
            <person name="Wu L."/>
            <person name="Ma J."/>
        </authorList>
    </citation>
    <scope>NUCLEOTIDE SEQUENCE [LARGE SCALE GENOMIC DNA]</scope>
    <source>
        <strain evidence="10">JCM 18303</strain>
    </source>
</reference>
<evidence type="ECO:0000256" key="3">
    <source>
        <dbReference type="ARBA" id="ARBA00022741"/>
    </source>
</evidence>
<evidence type="ECO:0000259" key="7">
    <source>
        <dbReference type="Pfam" id="PF07005"/>
    </source>
</evidence>
<comment type="similarity">
    <text evidence="1">Belongs to the four-carbon acid sugar kinase family.</text>
</comment>
<keyword evidence="10" id="KW-1185">Reference proteome</keyword>
<sequence length="405" mass="41568">MTGPQVGVLADDLTGALASAAMLRESGLPTSVRWRREEPPARAGGLVVDMRTRDYGADPRERAASWAAYLRSVGAERIELRIDSTLRGAPALELEGVVAGAGLADPWLLAVPAFPSAGRTVVGGCLHAPGVRPPVHGMPVGPALFGPARVASLGRDVLDAGPDAVLAAMLSAGGPRFAADGETEEHLRTMAEVAGRLVEDGQPLITVSPGAWLRHHRGAARPRYPLVVLSSPTETNREQLATLGERYPALAFPAGELLAGECAPDWAALTGPPRAVPESPTHRARNPDSPVLVVETLGAATRDAGPAWVQSTVAAKAAAWLVEEAARHGVDCGGIVVGGGATGSALMDALGVPALDAEAEIAPLCPRSRVTAGRWAGLPVITKGGLVGGPETLSQLVAALLKEIG</sequence>
<gene>
    <name evidence="9" type="ORF">GCM10023321_77120</name>
</gene>
<evidence type="ECO:0000313" key="10">
    <source>
        <dbReference type="Proteomes" id="UP001428817"/>
    </source>
</evidence>